<organism evidence="1 2">
    <name type="scientific">Pyrus ussuriensis x Pyrus communis</name>
    <dbReference type="NCBI Taxonomy" id="2448454"/>
    <lineage>
        <taxon>Eukaryota</taxon>
        <taxon>Viridiplantae</taxon>
        <taxon>Streptophyta</taxon>
        <taxon>Embryophyta</taxon>
        <taxon>Tracheophyta</taxon>
        <taxon>Spermatophyta</taxon>
        <taxon>Magnoliopsida</taxon>
        <taxon>eudicotyledons</taxon>
        <taxon>Gunneridae</taxon>
        <taxon>Pentapetalae</taxon>
        <taxon>rosids</taxon>
        <taxon>fabids</taxon>
        <taxon>Rosales</taxon>
        <taxon>Rosaceae</taxon>
        <taxon>Amygdaloideae</taxon>
        <taxon>Maleae</taxon>
        <taxon>Pyrus</taxon>
    </lineage>
</organism>
<proteinExistence type="predicted"/>
<sequence>MSSISITALTLHKVVKEKDLEKPGGTIQHSYNLRGFPYILLFETLSYLRSENYAKVVVHPITPTEEEKMAGTDATLEDESKGVVKADQDFEATLSSELKWKAKKGYHTRV</sequence>
<gene>
    <name evidence="1" type="ORF">D8674_011638</name>
</gene>
<reference evidence="1 2" key="1">
    <citation type="submission" date="2019-09" db="EMBL/GenBank/DDBJ databases">
        <authorList>
            <person name="Ou C."/>
        </authorList>
    </citation>
    <scope>NUCLEOTIDE SEQUENCE [LARGE SCALE GENOMIC DNA]</scope>
    <source>
        <strain evidence="1">S2</strain>
        <tissue evidence="1">Leaf</tissue>
    </source>
</reference>
<keyword evidence="2" id="KW-1185">Reference proteome</keyword>
<dbReference type="AlphaFoldDB" id="A0A5N5G453"/>
<comment type="caution">
    <text evidence="1">The sequence shown here is derived from an EMBL/GenBank/DDBJ whole genome shotgun (WGS) entry which is preliminary data.</text>
</comment>
<name>A0A5N5G453_9ROSA</name>
<dbReference type="Proteomes" id="UP000327157">
    <property type="component" value="Chromosome 14"/>
</dbReference>
<accession>A0A5N5G453</accession>
<evidence type="ECO:0000313" key="1">
    <source>
        <dbReference type="EMBL" id="KAB2608470.1"/>
    </source>
</evidence>
<dbReference type="EMBL" id="SMOL01000553">
    <property type="protein sequence ID" value="KAB2608470.1"/>
    <property type="molecule type" value="Genomic_DNA"/>
</dbReference>
<reference evidence="2" key="2">
    <citation type="submission" date="2019-10" db="EMBL/GenBank/DDBJ databases">
        <title>A de novo genome assembly of a pear dwarfing rootstock.</title>
        <authorList>
            <person name="Wang F."/>
            <person name="Wang J."/>
            <person name="Li S."/>
            <person name="Zhang Y."/>
            <person name="Fang M."/>
            <person name="Ma L."/>
            <person name="Zhao Y."/>
            <person name="Jiang S."/>
        </authorList>
    </citation>
    <scope>NUCLEOTIDE SEQUENCE [LARGE SCALE GENOMIC DNA]</scope>
</reference>
<reference evidence="1 2" key="3">
    <citation type="submission" date="2019-11" db="EMBL/GenBank/DDBJ databases">
        <title>A de novo genome assembly of a pear dwarfing rootstock.</title>
        <authorList>
            <person name="Wang F."/>
            <person name="Wang J."/>
            <person name="Li S."/>
            <person name="Zhang Y."/>
            <person name="Fang M."/>
            <person name="Ma L."/>
            <person name="Zhao Y."/>
            <person name="Jiang S."/>
        </authorList>
    </citation>
    <scope>NUCLEOTIDE SEQUENCE [LARGE SCALE GENOMIC DNA]</scope>
    <source>
        <strain evidence="1">S2</strain>
        <tissue evidence="1">Leaf</tissue>
    </source>
</reference>
<evidence type="ECO:0000313" key="2">
    <source>
        <dbReference type="Proteomes" id="UP000327157"/>
    </source>
</evidence>
<protein>
    <submittedName>
        <fullName evidence="1">Uncharacterized protein</fullName>
    </submittedName>
</protein>